<accession>A0ABD5ED81</accession>
<reference evidence="4" key="1">
    <citation type="submission" date="2023-07" db="EMBL/GenBank/DDBJ databases">
        <title>30 novel species of actinomycetes from the DSMZ collection.</title>
        <authorList>
            <person name="Nouioui I."/>
        </authorList>
    </citation>
    <scope>NUCLEOTIDE SEQUENCE [LARGE SCALE GENOMIC DNA]</scope>
    <source>
        <strain evidence="4">DSM 41982</strain>
    </source>
</reference>
<feature type="domain" description="DUF1023" evidence="2">
    <location>
        <begin position="157"/>
        <end position="317"/>
    </location>
</feature>
<dbReference type="InterPro" id="IPR010427">
    <property type="entry name" value="DUF1023"/>
</dbReference>
<dbReference type="GO" id="GO:0016787">
    <property type="term" value="F:hydrolase activity"/>
    <property type="evidence" value="ECO:0007669"/>
    <property type="project" value="UniProtKB-KW"/>
</dbReference>
<sequence length="369" mass="36983">MRDLGAGHFRAGPVGAAEAAEAVGAVDAVGAGGSGAGRFGARRFRTALARALLTTLLALSLVGGAAGWASASGEAVAGGPPPGTAAWRADDSFGARLPDPVTASPAEVAAFFAGLSGPQRHRLVAAHPGVVGNLDGVPVALRYEANAAAGPHVLAYDPRGRGLVARVVGDLDTATHVAVVVPGSDIDLASSARLTRWATDLREAAGEDTAVIAWAGYTTPDGIGVDLATGRLAEAGAKRLTRFTEGLDAAGLPAPALFCHSYGSVVCGLAASRTDARDLVVMGSPGMRADNVAALRTGAHVWAAESPHDWITHVPHTEFLGLGHGPDPTSPGFGATVLPATDVPAHDGYFTPGTSTLTAFGAIAGGELR</sequence>
<gene>
    <name evidence="3" type="ORF">RM574_26400</name>
</gene>
<evidence type="ECO:0000313" key="3">
    <source>
        <dbReference type="EMBL" id="MDT0419018.1"/>
    </source>
</evidence>
<protein>
    <submittedName>
        <fullName evidence="3">Alpha/beta hydrolase</fullName>
    </submittedName>
</protein>
<dbReference type="Pfam" id="PF06259">
    <property type="entry name" value="Abhydrolase_8"/>
    <property type="match status" value="1"/>
</dbReference>
<keyword evidence="3" id="KW-0378">Hydrolase</keyword>
<dbReference type="RefSeq" id="WP_311677607.1">
    <property type="nucleotide sequence ID" value="NZ_JAVRER010000060.1"/>
</dbReference>
<dbReference type="EMBL" id="JAVRER010000060">
    <property type="protein sequence ID" value="MDT0419018.1"/>
    <property type="molecule type" value="Genomic_DNA"/>
</dbReference>
<keyword evidence="1" id="KW-1133">Transmembrane helix</keyword>
<proteinExistence type="predicted"/>
<name>A0ABD5ED81_9ACTN</name>
<evidence type="ECO:0000256" key="1">
    <source>
        <dbReference type="SAM" id="Phobius"/>
    </source>
</evidence>
<dbReference type="AlphaFoldDB" id="A0ABD5ED81"/>
<dbReference type="Proteomes" id="UP001183607">
    <property type="component" value="Unassembled WGS sequence"/>
</dbReference>
<keyword evidence="1" id="KW-0812">Transmembrane</keyword>
<organism evidence="3 4">
    <name type="scientific">Streptomyces evansiae</name>
    <dbReference type="NCBI Taxonomy" id="3075535"/>
    <lineage>
        <taxon>Bacteria</taxon>
        <taxon>Bacillati</taxon>
        <taxon>Actinomycetota</taxon>
        <taxon>Actinomycetes</taxon>
        <taxon>Kitasatosporales</taxon>
        <taxon>Streptomycetaceae</taxon>
        <taxon>Streptomyces</taxon>
    </lineage>
</organism>
<comment type="caution">
    <text evidence="3">The sequence shown here is derived from an EMBL/GenBank/DDBJ whole genome shotgun (WGS) entry which is preliminary data.</text>
</comment>
<feature type="transmembrane region" description="Helical" evidence="1">
    <location>
        <begin position="47"/>
        <end position="69"/>
    </location>
</feature>
<evidence type="ECO:0000259" key="2">
    <source>
        <dbReference type="Pfam" id="PF06259"/>
    </source>
</evidence>
<evidence type="ECO:0000313" key="4">
    <source>
        <dbReference type="Proteomes" id="UP001183607"/>
    </source>
</evidence>
<keyword evidence="1" id="KW-0472">Membrane</keyword>